<evidence type="ECO:0000256" key="2">
    <source>
        <dbReference type="SAM" id="MobiDB-lite"/>
    </source>
</evidence>
<dbReference type="Proteomes" id="UP000321386">
    <property type="component" value="Unassembled WGS sequence"/>
</dbReference>
<proteinExistence type="predicted"/>
<dbReference type="InterPro" id="IPR020945">
    <property type="entry name" value="DMSO/NO3_reduct_chaperone"/>
</dbReference>
<comment type="caution">
    <text evidence="3">The sequence shown here is derived from an EMBL/GenBank/DDBJ whole genome shotgun (WGS) entry which is preliminary data.</text>
</comment>
<keyword evidence="1" id="KW-0534">Nitrate assimilation</keyword>
<dbReference type="InterPro" id="IPR003765">
    <property type="entry name" value="NO3_reductase_chaperone_NarJ"/>
</dbReference>
<dbReference type="Pfam" id="PF02613">
    <property type="entry name" value="Nitrate_red_del"/>
    <property type="match status" value="1"/>
</dbReference>
<dbReference type="GO" id="GO:0016530">
    <property type="term" value="F:metallochaperone activity"/>
    <property type="evidence" value="ECO:0007669"/>
    <property type="project" value="TreeGrafter"/>
</dbReference>
<evidence type="ECO:0008006" key="5">
    <source>
        <dbReference type="Google" id="ProtNLM"/>
    </source>
</evidence>
<dbReference type="PANTHER" id="PTHR43680">
    <property type="entry name" value="NITRATE REDUCTASE MOLYBDENUM COFACTOR ASSEMBLY CHAPERONE"/>
    <property type="match status" value="1"/>
</dbReference>
<evidence type="ECO:0000313" key="3">
    <source>
        <dbReference type="EMBL" id="GEK17501.1"/>
    </source>
</evidence>
<protein>
    <recommendedName>
        <fullName evidence="5">Nitrate reductase molybdenum cofactor assembly chaperone</fullName>
    </recommendedName>
</protein>
<gene>
    <name evidence="3" type="ORF">CPE01_12340</name>
</gene>
<evidence type="ECO:0000256" key="1">
    <source>
        <dbReference type="ARBA" id="ARBA00023063"/>
    </source>
</evidence>
<evidence type="ECO:0000313" key="4">
    <source>
        <dbReference type="Proteomes" id="UP000321386"/>
    </source>
</evidence>
<dbReference type="SUPFAM" id="SSF89155">
    <property type="entry name" value="TorD-like"/>
    <property type="match status" value="1"/>
</dbReference>
<dbReference type="RefSeq" id="WP_146805779.1">
    <property type="nucleotide sequence ID" value="NZ_BJUA01000005.1"/>
</dbReference>
<dbReference type="NCBIfam" id="TIGR00684">
    <property type="entry name" value="narJ"/>
    <property type="match status" value="1"/>
</dbReference>
<dbReference type="GO" id="GO:0051082">
    <property type="term" value="F:unfolded protein binding"/>
    <property type="evidence" value="ECO:0007669"/>
    <property type="project" value="InterPro"/>
</dbReference>
<dbReference type="AlphaFoldDB" id="A0A510UVJ6"/>
<accession>A0A510UVJ6</accession>
<keyword evidence="4" id="KW-1185">Reference proteome</keyword>
<organism evidence="3 4">
    <name type="scientific">Cellulomonas persica</name>
    <dbReference type="NCBI Taxonomy" id="76861"/>
    <lineage>
        <taxon>Bacteria</taxon>
        <taxon>Bacillati</taxon>
        <taxon>Actinomycetota</taxon>
        <taxon>Actinomycetes</taxon>
        <taxon>Micrococcales</taxon>
        <taxon>Cellulomonadaceae</taxon>
        <taxon>Cellulomonas</taxon>
    </lineage>
</organism>
<dbReference type="PANTHER" id="PTHR43680:SF2">
    <property type="entry name" value="NITRATE REDUCTASE MOLYBDENUM COFACTOR ASSEMBLY CHAPERONE NARJ"/>
    <property type="match status" value="1"/>
</dbReference>
<dbReference type="InterPro" id="IPR036411">
    <property type="entry name" value="TorD-like_sf"/>
</dbReference>
<dbReference type="GO" id="GO:0042128">
    <property type="term" value="P:nitrate assimilation"/>
    <property type="evidence" value="ECO:0007669"/>
    <property type="project" value="UniProtKB-KW"/>
</dbReference>
<name>A0A510UVJ6_9CELL</name>
<reference evidence="3 4" key="1">
    <citation type="submission" date="2019-07" db="EMBL/GenBank/DDBJ databases">
        <title>Whole genome shotgun sequence of Cellulomonas persica NBRC 101101.</title>
        <authorList>
            <person name="Hosoyama A."/>
            <person name="Uohara A."/>
            <person name="Ohji S."/>
            <person name="Ichikawa N."/>
        </authorList>
    </citation>
    <scope>NUCLEOTIDE SEQUENCE [LARGE SCALE GENOMIC DNA]</scope>
    <source>
        <strain evidence="3 4">NBRC 101101</strain>
    </source>
</reference>
<dbReference type="EMBL" id="BJUA01000005">
    <property type="protein sequence ID" value="GEK17501.1"/>
    <property type="molecule type" value="Genomic_DNA"/>
</dbReference>
<dbReference type="GO" id="GO:0051131">
    <property type="term" value="P:chaperone-mediated protein complex assembly"/>
    <property type="evidence" value="ECO:0007669"/>
    <property type="project" value="InterPro"/>
</dbReference>
<dbReference type="OrthoDB" id="4307003at2"/>
<feature type="compositionally biased region" description="Low complexity" evidence="2">
    <location>
        <begin position="10"/>
        <end position="35"/>
    </location>
</feature>
<feature type="region of interest" description="Disordered" evidence="2">
    <location>
        <begin position="1"/>
        <end position="35"/>
    </location>
</feature>
<sequence length="247" mass="26342">MRLRPSGRVRGTTSDAASSSARPDADGADGAPATAPTRVVHQAASWCLGYPDETLVERLPLLAAAVDELPAGRARDGLRAFLDHAAATPLEQLQTDYVHLFDLSRKQALYLSYWTDGDTRRRGEVLARFKERYRASGFLVDTHGELPDHLPLVLEYAALADPDDGAALLQEYRASLELTRFALIDASPPYAGVLEAVCATLPGESPRDRAAVHAMAAAGPPTETVGLDAADPRLLPLAGYGTSDGRG</sequence>
<dbReference type="Gene3D" id="1.10.3480.10">
    <property type="entry name" value="TorD-like"/>
    <property type="match status" value="1"/>
</dbReference>